<dbReference type="AlphaFoldDB" id="A0A8H3PG68"/>
<comment type="caution">
    <text evidence="7">The sequence shown here is derived from an EMBL/GenBank/DDBJ whole genome shotgun (WGS) entry which is preliminary data.</text>
</comment>
<feature type="chain" id="PRO_5034135554" description="Putative gamma-glutamylcyclotransferase" evidence="5">
    <location>
        <begin position="28"/>
        <end position="200"/>
    </location>
</feature>
<dbReference type="CDD" id="cd06661">
    <property type="entry name" value="GGCT_like"/>
    <property type="match status" value="1"/>
</dbReference>
<feature type="region of interest" description="Disordered" evidence="4">
    <location>
        <begin position="162"/>
        <end position="200"/>
    </location>
</feature>
<feature type="signal peptide" evidence="5">
    <location>
        <begin position="1"/>
        <end position="27"/>
    </location>
</feature>
<evidence type="ECO:0000256" key="5">
    <source>
        <dbReference type="SAM" id="SignalP"/>
    </source>
</evidence>
<comment type="similarity">
    <text evidence="1">Belongs to the gamma-glutamylcyclotransferase family.</text>
</comment>
<proteinExistence type="inferred from homology"/>
<evidence type="ECO:0000313" key="8">
    <source>
        <dbReference type="Proteomes" id="UP000664521"/>
    </source>
</evidence>
<dbReference type="InterPro" id="IPR036568">
    <property type="entry name" value="GGCT-like_sf"/>
</dbReference>
<evidence type="ECO:0000256" key="2">
    <source>
        <dbReference type="ARBA" id="ARBA00022679"/>
    </source>
</evidence>
<dbReference type="Proteomes" id="UP000664521">
    <property type="component" value="Unassembled WGS sequence"/>
</dbReference>
<protein>
    <recommendedName>
        <fullName evidence="3">Putative gamma-glutamylcyclotransferase</fullName>
    </recommendedName>
</protein>
<evidence type="ECO:0000256" key="1">
    <source>
        <dbReference type="ARBA" id="ARBA00008861"/>
    </source>
</evidence>
<evidence type="ECO:0000259" key="6">
    <source>
        <dbReference type="Pfam" id="PF06094"/>
    </source>
</evidence>
<feature type="compositionally biased region" description="Basic and acidic residues" evidence="4">
    <location>
        <begin position="185"/>
        <end position="200"/>
    </location>
</feature>
<dbReference type="SUPFAM" id="SSF110857">
    <property type="entry name" value="Gamma-glutamyl cyclotransferase-like"/>
    <property type="match status" value="1"/>
</dbReference>
<dbReference type="PANTHER" id="PTHR31544">
    <property type="entry name" value="AIG2-LIKE PROTEIN D"/>
    <property type="match status" value="1"/>
</dbReference>
<gene>
    <name evidence="7" type="ORF">HETSPECPRED_001839</name>
</gene>
<sequence>MGDRNAFFYALLGTLMAPQVLYRVCYGSPTPSALQKSFLTISPSILHSYSRHRIHECDYPCIVPSPGSSVRGTLVQGLTEGDLWRLDIFEGGQYTREKVRVRLLQEGGDEERKHNVKGGEVEAETYVWADDRQDLEGEWDFDEFHREKMQRWIGTNEEYAEVDDAVRADGKDPTGGRGANGKLTKQLDAKKVDEALPHAI</sequence>
<organism evidence="7 8">
    <name type="scientific">Heterodermia speciosa</name>
    <dbReference type="NCBI Taxonomy" id="116794"/>
    <lineage>
        <taxon>Eukaryota</taxon>
        <taxon>Fungi</taxon>
        <taxon>Dikarya</taxon>
        <taxon>Ascomycota</taxon>
        <taxon>Pezizomycotina</taxon>
        <taxon>Lecanoromycetes</taxon>
        <taxon>OSLEUM clade</taxon>
        <taxon>Lecanoromycetidae</taxon>
        <taxon>Caliciales</taxon>
        <taxon>Physciaceae</taxon>
        <taxon>Heterodermia</taxon>
    </lineage>
</organism>
<dbReference type="InterPro" id="IPR013024">
    <property type="entry name" value="GGCT-like"/>
</dbReference>
<dbReference type="OrthoDB" id="1044435at2759"/>
<accession>A0A8H3PG68</accession>
<dbReference type="EMBL" id="CAJPDS010000134">
    <property type="protein sequence ID" value="CAF9939634.1"/>
    <property type="molecule type" value="Genomic_DNA"/>
</dbReference>
<dbReference type="GO" id="GO:0016740">
    <property type="term" value="F:transferase activity"/>
    <property type="evidence" value="ECO:0007669"/>
    <property type="project" value="UniProtKB-KW"/>
</dbReference>
<evidence type="ECO:0000313" key="7">
    <source>
        <dbReference type="EMBL" id="CAF9939634.1"/>
    </source>
</evidence>
<evidence type="ECO:0000256" key="4">
    <source>
        <dbReference type="SAM" id="MobiDB-lite"/>
    </source>
</evidence>
<keyword evidence="5" id="KW-0732">Signal</keyword>
<dbReference type="InterPro" id="IPR009288">
    <property type="entry name" value="AIG2-like_dom"/>
</dbReference>
<feature type="domain" description="Gamma-glutamylcyclotransferase AIG2-like" evidence="6">
    <location>
        <begin position="13"/>
        <end position="140"/>
    </location>
</feature>
<dbReference type="Pfam" id="PF06094">
    <property type="entry name" value="GGACT"/>
    <property type="match status" value="1"/>
</dbReference>
<dbReference type="Gene3D" id="3.10.490.10">
    <property type="entry name" value="Gamma-glutamyl cyclotransferase-like"/>
    <property type="match status" value="1"/>
</dbReference>
<keyword evidence="8" id="KW-1185">Reference proteome</keyword>
<reference evidence="7" key="1">
    <citation type="submission" date="2021-03" db="EMBL/GenBank/DDBJ databases">
        <authorList>
            <person name="Tagirdzhanova G."/>
        </authorList>
    </citation>
    <scope>NUCLEOTIDE SEQUENCE</scope>
</reference>
<keyword evidence="2" id="KW-0808">Transferase</keyword>
<feature type="compositionally biased region" description="Basic and acidic residues" evidence="4">
    <location>
        <begin position="164"/>
        <end position="174"/>
    </location>
</feature>
<dbReference type="InterPro" id="IPR045038">
    <property type="entry name" value="AIG2-like"/>
</dbReference>
<dbReference type="PANTHER" id="PTHR31544:SF2">
    <property type="entry name" value="AIG2-LIKE PROTEIN D"/>
    <property type="match status" value="1"/>
</dbReference>
<evidence type="ECO:0000256" key="3">
    <source>
        <dbReference type="ARBA" id="ARBA00030602"/>
    </source>
</evidence>
<name>A0A8H3PG68_9LECA</name>